<evidence type="ECO:0000313" key="2">
    <source>
        <dbReference type="Proteomes" id="UP000014011"/>
    </source>
</evidence>
<dbReference type="PATRIC" id="fig|1094502.3.peg.76"/>
<dbReference type="Proteomes" id="UP000014011">
    <property type="component" value="Unassembled WGS sequence"/>
</dbReference>
<gene>
    <name evidence="1" type="ORF">BVtw_00600</name>
</gene>
<accession>N6VNP3</accession>
<sequence length="390" mass="43763">MAEQPLSKSHAFDHQSGFDIWRASAFPQEQDPLAEGILMAHQRAWIEDKAPLKLVEKGRRTGITFAEALDDTLIAAATREAGGDNIFYIGDTKEKGREFIGYVSNFASAITSNSGDVEEFLFSDQRADGSTKYISAYRVRFASGFRIEALSSRPENIRGLQGIVVIDEAAFHQDVRAVLDAVNALLIWGGKIRVISTHNGVLNPFNELIREARAGKVPFSVHCYPFGIAVKNGLFKRVCAMKGEVWSLASEQKWEQQIRASYGVRLAAMRQELDAIPADQEGAALTRLQIENCCAPDIAVLRFACVDDLNQSDSQRSQAAFHWCEGRLKPLHIGLDRRRQHVFGVDFARIGDATSIVVMEIGQDLVRRVRFMVELRNMPFDQQREILFMW</sequence>
<dbReference type="EMBL" id="AGWD01000004">
    <property type="protein sequence ID" value="ENN95485.1"/>
    <property type="molecule type" value="Genomic_DNA"/>
</dbReference>
<reference evidence="1 2" key="1">
    <citation type="journal article" date="2013" name="PLoS Genet.">
        <title>A gene transfer agent and a dynamic repertoire of secretion systems hold the keys to the explosive radiation of the emerging pathogen Bartonella.</title>
        <authorList>
            <person name="Guy L."/>
            <person name="Nystedt B."/>
            <person name="Toft C."/>
            <person name="Zaremba-Niedzwiedzka K."/>
            <person name="Berglund E.C."/>
            <person name="Granberg F."/>
            <person name="Naslund K."/>
            <person name="Eriksson A.S."/>
            <person name="Andersson S.G."/>
        </authorList>
    </citation>
    <scope>NUCLEOTIDE SEQUENCE [LARGE SCALE GENOMIC DNA]</scope>
    <source>
        <strain evidence="1">Tweed</strain>
    </source>
</reference>
<dbReference type="HOGENOM" id="CLU_772772_0_0_5"/>
<evidence type="ECO:0000313" key="1">
    <source>
        <dbReference type="EMBL" id="ENN95485.1"/>
    </source>
</evidence>
<dbReference type="InterPro" id="IPR027417">
    <property type="entry name" value="P-loop_NTPase"/>
</dbReference>
<comment type="caution">
    <text evidence="1">The sequence shown here is derived from an EMBL/GenBank/DDBJ whole genome shotgun (WGS) entry which is preliminary data.</text>
</comment>
<protein>
    <submittedName>
        <fullName evidence="1">Phage protein</fullName>
    </submittedName>
</protein>
<proteinExistence type="predicted"/>
<dbReference type="Gene3D" id="3.40.50.300">
    <property type="entry name" value="P-loop containing nucleotide triphosphate hydrolases"/>
    <property type="match status" value="1"/>
</dbReference>
<dbReference type="Gene3D" id="3.30.420.240">
    <property type="match status" value="1"/>
</dbReference>
<dbReference type="AlphaFoldDB" id="N6VNP3"/>
<name>N6VNP3_BARVB</name>
<organism evidence="1 2">
    <name type="scientific">Bartonella vinsonii subsp. berkhoffii str. Tweed</name>
    <dbReference type="NCBI Taxonomy" id="1094502"/>
    <lineage>
        <taxon>Bacteria</taxon>
        <taxon>Pseudomonadati</taxon>
        <taxon>Pseudomonadota</taxon>
        <taxon>Alphaproteobacteria</taxon>
        <taxon>Hyphomicrobiales</taxon>
        <taxon>Bartonellaceae</taxon>
        <taxon>Bartonella</taxon>
    </lineage>
</organism>